<feature type="compositionally biased region" description="Basic and acidic residues" evidence="1">
    <location>
        <begin position="1"/>
        <end position="16"/>
    </location>
</feature>
<dbReference type="Pfam" id="PF01882">
    <property type="entry name" value="DUF58"/>
    <property type="match status" value="1"/>
</dbReference>
<gene>
    <name evidence="3" type="ORF">DC094_19775</name>
</gene>
<proteinExistence type="predicted"/>
<evidence type="ECO:0000259" key="2">
    <source>
        <dbReference type="Pfam" id="PF01882"/>
    </source>
</evidence>
<reference evidence="3 4" key="1">
    <citation type="submission" date="2018-04" db="EMBL/GenBank/DDBJ databases">
        <title>Thalassorhabdus spongiae gen. nov., sp. nov., isolated from a marine sponge in South-West Iceland.</title>
        <authorList>
            <person name="Knobloch S."/>
            <person name="Daussin A."/>
            <person name="Johannsson R."/>
            <person name="Marteinsson V.T."/>
        </authorList>
    </citation>
    <scope>NUCLEOTIDE SEQUENCE [LARGE SCALE GENOMIC DNA]</scope>
    <source>
        <strain evidence="3 4">Hp12</strain>
    </source>
</reference>
<keyword evidence="4" id="KW-1185">Reference proteome</keyword>
<protein>
    <recommendedName>
        <fullName evidence="2">DUF58 domain-containing protein</fullName>
    </recommendedName>
</protein>
<accession>A0A2V1GVW4</accession>
<dbReference type="PANTHER" id="PTHR33608">
    <property type="entry name" value="BLL2464 PROTEIN"/>
    <property type="match status" value="1"/>
</dbReference>
<dbReference type="OrthoDB" id="9812729at2"/>
<dbReference type="InterPro" id="IPR002881">
    <property type="entry name" value="DUF58"/>
</dbReference>
<comment type="caution">
    <text evidence="3">The sequence shown here is derived from an EMBL/GenBank/DDBJ whole genome shotgun (WGS) entry which is preliminary data.</text>
</comment>
<dbReference type="SUPFAM" id="SSF53300">
    <property type="entry name" value="vWA-like"/>
    <property type="match status" value="1"/>
</dbReference>
<organism evidence="3 4">
    <name type="scientific">Pelagibaculum spongiae</name>
    <dbReference type="NCBI Taxonomy" id="2080658"/>
    <lineage>
        <taxon>Bacteria</taxon>
        <taxon>Pseudomonadati</taxon>
        <taxon>Pseudomonadota</taxon>
        <taxon>Gammaproteobacteria</taxon>
        <taxon>Oceanospirillales</taxon>
        <taxon>Pelagibaculum</taxon>
    </lineage>
</organism>
<dbReference type="InterPro" id="IPR036465">
    <property type="entry name" value="vWFA_dom_sf"/>
</dbReference>
<dbReference type="PANTHER" id="PTHR33608:SF12">
    <property type="entry name" value="DUF58 DOMAIN-CONTAINING PROTEIN"/>
    <property type="match status" value="1"/>
</dbReference>
<sequence length="348" mass="38263">MTDPATDKIASDKTATDKAATNKISADVQIQLEDLVGYRAGAKGLGLPPSRNSSSMRSGAHMSRLKGRGMEYEQSRAYQFGDDIRHIDWRVTARAGKLFSKEFQEEKDRQLLFIVDLNPSMHFGTRNCFKSVLAARITSLLGWAATAHGDRVGGMVFNRNTITQIKPGNGKKSLLKLLDLICNTDAESSVTSQPDANAQTNIDINIHGGSEPITFHQVLQQAQSLLRPGSLVVMLSDFYQLDSNAETQINRLAQHCDPLAVVISDQLEQTAPPPGKYWISHQQQTAQINTHSKALRSAWQQQFKEHQLNLSAMLSGNGIPNIRMSTEQASSPDQLALALKHALGIRHG</sequence>
<evidence type="ECO:0000313" key="4">
    <source>
        <dbReference type="Proteomes" id="UP000244906"/>
    </source>
</evidence>
<feature type="domain" description="DUF58" evidence="2">
    <location>
        <begin position="74"/>
        <end position="307"/>
    </location>
</feature>
<dbReference type="EMBL" id="QDDL01000013">
    <property type="protein sequence ID" value="PVZ64306.1"/>
    <property type="molecule type" value="Genomic_DNA"/>
</dbReference>
<feature type="region of interest" description="Disordered" evidence="1">
    <location>
        <begin position="1"/>
        <end position="22"/>
    </location>
</feature>
<evidence type="ECO:0000256" key="1">
    <source>
        <dbReference type="SAM" id="MobiDB-lite"/>
    </source>
</evidence>
<dbReference type="AlphaFoldDB" id="A0A2V1GVW4"/>
<dbReference type="RefSeq" id="WP_116688857.1">
    <property type="nucleotide sequence ID" value="NZ_CAWNYD010000013.1"/>
</dbReference>
<name>A0A2V1GVW4_9GAMM</name>
<dbReference type="Proteomes" id="UP000244906">
    <property type="component" value="Unassembled WGS sequence"/>
</dbReference>
<evidence type="ECO:0000313" key="3">
    <source>
        <dbReference type="EMBL" id="PVZ64306.1"/>
    </source>
</evidence>